<comment type="pathway">
    <text evidence="1">Cofactor biosynthesis; adenosylcobalamin biosynthesis.</text>
</comment>
<dbReference type="Pfam" id="PF02571">
    <property type="entry name" value="CbiJ"/>
    <property type="match status" value="1"/>
</dbReference>
<dbReference type="GO" id="GO:0016994">
    <property type="term" value="F:precorrin-6A reductase activity"/>
    <property type="evidence" value="ECO:0007669"/>
    <property type="project" value="UniProtKB-EC"/>
</dbReference>
<dbReference type="EMBL" id="DVIT01000055">
    <property type="protein sequence ID" value="HIS48395.1"/>
    <property type="molecule type" value="Genomic_DNA"/>
</dbReference>
<organism evidence="4 5">
    <name type="scientific">Candidatus Scybalocola faecigallinarum</name>
    <dbReference type="NCBI Taxonomy" id="2840941"/>
    <lineage>
        <taxon>Bacteria</taxon>
        <taxon>Bacillati</taxon>
        <taxon>Bacillota</taxon>
        <taxon>Clostridia</taxon>
        <taxon>Lachnospirales</taxon>
        <taxon>Lachnospiraceae</taxon>
        <taxon>Lachnospiraceae incertae sedis</taxon>
        <taxon>Candidatus Scybalocola (ex Gilroy et al. 2021)</taxon>
    </lineage>
</organism>
<reference evidence="4" key="1">
    <citation type="submission" date="2020-10" db="EMBL/GenBank/DDBJ databases">
        <authorList>
            <person name="Gilroy R."/>
        </authorList>
    </citation>
    <scope>NUCLEOTIDE SEQUENCE</scope>
    <source>
        <strain evidence="4">CHK178-757</strain>
    </source>
</reference>
<dbReference type="PROSITE" id="PS51014">
    <property type="entry name" value="COBK_CBIJ"/>
    <property type="match status" value="1"/>
</dbReference>
<protein>
    <submittedName>
        <fullName evidence="4">Precorrin-6A reductase</fullName>
        <ecNumber evidence="4">1.3.1.54</ecNumber>
    </submittedName>
</protein>
<dbReference type="GO" id="GO:0009236">
    <property type="term" value="P:cobalamin biosynthetic process"/>
    <property type="evidence" value="ECO:0007669"/>
    <property type="project" value="UniProtKB-KW"/>
</dbReference>
<sequence>MAGEGFGRDHTHGPGCRCDGVVIAGTTEGRRVIDALNRQGYVLAATVATALGEDVLEGVYGRASTMIFQGKRDFDGFCRLFGELSPGFVVDASHPFAVAVTETVKNACQSLGIPYVRFVRPEDAPENPCAPDGDAGDGSRLYRVDDAVQAAKLLSRLPGNILLTTGANTAHVYVNGIEDFNERGYIRVLDTEASVAACQSAGICSDHILACRPPFTVEDNLAAIKKYNIRILVTKDSGAAGGVPQKLESIRQAGITGVILRRPAEDPAENAASLEELFVWLKGLPGAGKREI</sequence>
<keyword evidence="3 4" id="KW-0560">Oxidoreductase</keyword>
<keyword evidence="2" id="KW-0169">Cobalamin biosynthesis</keyword>
<gene>
    <name evidence="4" type="primary">cobK</name>
    <name evidence="4" type="ORF">IAB46_12745</name>
</gene>
<dbReference type="PANTHER" id="PTHR36925">
    <property type="entry name" value="COBALT-PRECORRIN-6A REDUCTASE"/>
    <property type="match status" value="1"/>
</dbReference>
<dbReference type="PANTHER" id="PTHR36925:SF1">
    <property type="entry name" value="COBALT-PRECORRIN-6A REDUCTASE"/>
    <property type="match status" value="1"/>
</dbReference>
<evidence type="ECO:0000256" key="1">
    <source>
        <dbReference type="ARBA" id="ARBA00004953"/>
    </source>
</evidence>
<dbReference type="InterPro" id="IPR003723">
    <property type="entry name" value="Precorrin-6x_reduct"/>
</dbReference>
<dbReference type="Proteomes" id="UP000823927">
    <property type="component" value="Unassembled WGS sequence"/>
</dbReference>
<evidence type="ECO:0000256" key="3">
    <source>
        <dbReference type="ARBA" id="ARBA00023002"/>
    </source>
</evidence>
<comment type="caution">
    <text evidence="4">The sequence shown here is derived from an EMBL/GenBank/DDBJ whole genome shotgun (WGS) entry which is preliminary data.</text>
</comment>
<dbReference type="NCBIfam" id="TIGR00715">
    <property type="entry name" value="precor6x_red"/>
    <property type="match status" value="1"/>
</dbReference>
<dbReference type="EC" id="1.3.1.54" evidence="4"/>
<proteinExistence type="predicted"/>
<reference evidence="4" key="2">
    <citation type="journal article" date="2021" name="PeerJ">
        <title>Extensive microbial diversity within the chicken gut microbiome revealed by metagenomics and culture.</title>
        <authorList>
            <person name="Gilroy R."/>
            <person name="Ravi A."/>
            <person name="Getino M."/>
            <person name="Pursley I."/>
            <person name="Horton D.L."/>
            <person name="Alikhan N.F."/>
            <person name="Baker D."/>
            <person name="Gharbi K."/>
            <person name="Hall N."/>
            <person name="Watson M."/>
            <person name="Adriaenssens E.M."/>
            <person name="Foster-Nyarko E."/>
            <person name="Jarju S."/>
            <person name="Secka A."/>
            <person name="Antonio M."/>
            <person name="Oren A."/>
            <person name="Chaudhuri R.R."/>
            <person name="La Ragione R."/>
            <person name="Hildebrand F."/>
            <person name="Pallen M.J."/>
        </authorList>
    </citation>
    <scope>NUCLEOTIDE SEQUENCE</scope>
    <source>
        <strain evidence="4">CHK178-757</strain>
    </source>
</reference>
<evidence type="ECO:0000256" key="2">
    <source>
        <dbReference type="ARBA" id="ARBA00022573"/>
    </source>
</evidence>
<evidence type="ECO:0000313" key="5">
    <source>
        <dbReference type="Proteomes" id="UP000823927"/>
    </source>
</evidence>
<accession>A0A9D1F6J8</accession>
<evidence type="ECO:0000313" key="4">
    <source>
        <dbReference type="EMBL" id="HIS48395.1"/>
    </source>
</evidence>
<dbReference type="AlphaFoldDB" id="A0A9D1F6J8"/>
<name>A0A9D1F6J8_9FIRM</name>